<proteinExistence type="predicted"/>
<sequence length="910" mass="102513">MIKRRRNSSIYDEVIRFPSFKDGFQTLSTFHRCLGYSFFTWHERQGITQVIVSVLRPYLLYALCSWTFFVFVMLQDTYHVLFLAAEDNGDALKVLDKCILIFYFVRCIGIQIANVTTVLLRSGRLREVVVALDTLETSFNRDTHLRSVAKIILSLNVLFSVTALVSILDEISGFDGYMEPLHMKITYSVFSLLFAETVCMLCYTWAMFFGKVFEAFIRCINEDIESLVTLKQVHPKRSPMRVLRPRVLAVSPPSSAMLASPFKIQPSYPSGKSLLNGFSVIAYFHRLLGFCFISKDANGRPVSKIIGPYMIYAFISWALYLFVIGSDIVRVSILLQDERNRAIDKAIQILACVRCIGIEIATIVLLVTKSSQLVELLVTLEELEDRLNRATSLRATAIRVVALNVIFSVTSVLSISAEIYGFDEYSAEAYMKILYGVFSLVFAENVCMISFSWLMFFCRVFGVYLSHVNEDIDCMSNELVVSIPELAELHRLFVNVGWAFARLEQLLGVAILVSFPLNIVSAAPWGYYMLKADKGTTIFMLDLIGFFTICAEMLATGVYARATNRESPAECLSEPFAVSLAEMFTESIMSPTSTTKTFHAAFHQVNRFHRIFGYSFISRSSSPSGEHITCNRLGPYTVYFVLSWSMTVGVFVYDAIEAVAVYQDDEVLDKATTLLYSVRTISIQLCSMVAAVITAPKIRKVAAELGELETRLHGPTSLTRVSRNVLAANVIYSVVSFIALMPLMFQFRELSKNQLYWNIVYIGVNLFYGQTSVMITYSWSMFFSKVFAELIRSINQELREMCSPSYSRESRDLGDVHALFYGVIEAFEQCNSTFGISLVVLFSLNMLMAAPWGYWLIRNVGKPEVVSVNFLGFMIASAIITYTVILYQSDNISSSNAVNNAVTAMNATAT</sequence>
<organism evidence="1 2">
    <name type="scientific">Ixodes persulcatus</name>
    <name type="common">Taiga tick</name>
    <dbReference type="NCBI Taxonomy" id="34615"/>
    <lineage>
        <taxon>Eukaryota</taxon>
        <taxon>Metazoa</taxon>
        <taxon>Ecdysozoa</taxon>
        <taxon>Arthropoda</taxon>
        <taxon>Chelicerata</taxon>
        <taxon>Arachnida</taxon>
        <taxon>Acari</taxon>
        <taxon>Parasitiformes</taxon>
        <taxon>Ixodida</taxon>
        <taxon>Ixodoidea</taxon>
        <taxon>Ixodidae</taxon>
        <taxon>Ixodinae</taxon>
        <taxon>Ixodes</taxon>
    </lineage>
</organism>
<dbReference type="EMBL" id="JABSTQ010006541">
    <property type="protein sequence ID" value="KAG0437113.1"/>
    <property type="molecule type" value="Genomic_DNA"/>
</dbReference>
<reference evidence="1 2" key="1">
    <citation type="journal article" date="2020" name="Cell">
        <title>Large-Scale Comparative Analyses of Tick Genomes Elucidate Their Genetic Diversity and Vector Capacities.</title>
        <authorList>
            <consortium name="Tick Genome and Microbiome Consortium (TIGMIC)"/>
            <person name="Jia N."/>
            <person name="Wang J."/>
            <person name="Shi W."/>
            <person name="Du L."/>
            <person name="Sun Y."/>
            <person name="Zhan W."/>
            <person name="Jiang J.F."/>
            <person name="Wang Q."/>
            <person name="Zhang B."/>
            <person name="Ji P."/>
            <person name="Bell-Sakyi L."/>
            <person name="Cui X.M."/>
            <person name="Yuan T.T."/>
            <person name="Jiang B.G."/>
            <person name="Yang W.F."/>
            <person name="Lam T.T."/>
            <person name="Chang Q.C."/>
            <person name="Ding S.J."/>
            <person name="Wang X.J."/>
            <person name="Zhu J.G."/>
            <person name="Ruan X.D."/>
            <person name="Zhao L."/>
            <person name="Wei J.T."/>
            <person name="Ye R.Z."/>
            <person name="Que T.C."/>
            <person name="Du C.H."/>
            <person name="Zhou Y.H."/>
            <person name="Cheng J.X."/>
            <person name="Dai P.F."/>
            <person name="Guo W.B."/>
            <person name="Han X.H."/>
            <person name="Huang E.J."/>
            <person name="Li L.F."/>
            <person name="Wei W."/>
            <person name="Gao Y.C."/>
            <person name="Liu J.Z."/>
            <person name="Shao H.Z."/>
            <person name="Wang X."/>
            <person name="Wang C.C."/>
            <person name="Yang T.C."/>
            <person name="Huo Q.B."/>
            <person name="Li W."/>
            <person name="Chen H.Y."/>
            <person name="Chen S.E."/>
            <person name="Zhou L.G."/>
            <person name="Ni X.B."/>
            <person name="Tian J.H."/>
            <person name="Sheng Y."/>
            <person name="Liu T."/>
            <person name="Pan Y.S."/>
            <person name="Xia L.Y."/>
            <person name="Li J."/>
            <person name="Zhao F."/>
            <person name="Cao W.C."/>
        </authorList>
    </citation>
    <scope>NUCLEOTIDE SEQUENCE [LARGE SCALE GENOMIC DNA]</scope>
    <source>
        <strain evidence="1">Iper-2018</strain>
    </source>
</reference>
<name>A0AC60QN15_IXOPE</name>
<dbReference type="Proteomes" id="UP000805193">
    <property type="component" value="Unassembled WGS sequence"/>
</dbReference>
<comment type="caution">
    <text evidence="1">The sequence shown here is derived from an EMBL/GenBank/DDBJ whole genome shotgun (WGS) entry which is preliminary data.</text>
</comment>
<accession>A0AC60QN15</accession>
<evidence type="ECO:0000313" key="2">
    <source>
        <dbReference type="Proteomes" id="UP000805193"/>
    </source>
</evidence>
<gene>
    <name evidence="1" type="ORF">HPB47_017599</name>
</gene>
<protein>
    <submittedName>
        <fullName evidence="1">Uncharacterized protein</fullName>
    </submittedName>
</protein>
<evidence type="ECO:0000313" key="1">
    <source>
        <dbReference type="EMBL" id="KAG0437113.1"/>
    </source>
</evidence>
<keyword evidence="2" id="KW-1185">Reference proteome</keyword>